<accession>S0EY30</accession>
<feature type="chain" id="PRO_5004486406" description="Choice-of-anchor A domain-containing protein" evidence="1">
    <location>
        <begin position="25"/>
        <end position="146"/>
    </location>
</feature>
<organism evidence="3 4">
    <name type="scientific">Chthonomonas calidirosea (strain DSM 23976 / ICMP 18418 / T49)</name>
    <dbReference type="NCBI Taxonomy" id="1303518"/>
    <lineage>
        <taxon>Bacteria</taxon>
        <taxon>Bacillati</taxon>
        <taxon>Armatimonadota</taxon>
        <taxon>Chthonomonadia</taxon>
        <taxon>Chthonomonadales</taxon>
        <taxon>Chthonomonadaceae</taxon>
        <taxon>Chthonomonas</taxon>
    </lineage>
</organism>
<dbReference type="Pfam" id="PF20597">
    <property type="entry name" value="pAdhesive_15"/>
    <property type="match status" value="1"/>
</dbReference>
<dbReference type="PATRIC" id="fig|1303518.3.peg.1437"/>
<protein>
    <recommendedName>
        <fullName evidence="2">Choice-of-anchor A domain-containing protein</fullName>
    </recommendedName>
</protein>
<keyword evidence="1" id="KW-0732">Signal</keyword>
<reference evidence="4" key="1">
    <citation type="submission" date="2013-03" db="EMBL/GenBank/DDBJ databases">
        <title>Genome sequence of Chthonomonas calidirosea, the first sequenced genome from the Armatimonadetes phylum (formally candidate division OP10).</title>
        <authorList>
            <person name="Lee K.C.Y."/>
            <person name="Morgan X.C."/>
            <person name="Dunfield P.F."/>
            <person name="Tamas I."/>
            <person name="Houghton K.M."/>
            <person name="Vyssotski M."/>
            <person name="Ryan J.L.J."/>
            <person name="Lagutin K."/>
            <person name="McDonald I.R."/>
            <person name="Stott M.B."/>
        </authorList>
    </citation>
    <scope>NUCLEOTIDE SEQUENCE [LARGE SCALE GENOMIC DNA]</scope>
    <source>
        <strain evidence="4">DSM 23976 / ICMP 18418 / T49</strain>
    </source>
</reference>
<gene>
    <name evidence="3" type="ORF">CCALI_01406</name>
</gene>
<feature type="signal peptide" evidence="1">
    <location>
        <begin position="1"/>
        <end position="24"/>
    </location>
</feature>
<dbReference type="InterPro" id="IPR026588">
    <property type="entry name" value="Choice_anch_A"/>
</dbReference>
<dbReference type="AlphaFoldDB" id="S0EY30"/>
<evidence type="ECO:0000313" key="3">
    <source>
        <dbReference type="EMBL" id="CCW35223.1"/>
    </source>
</evidence>
<feature type="domain" description="Choice-of-anchor A" evidence="2">
    <location>
        <begin position="29"/>
        <end position="137"/>
    </location>
</feature>
<keyword evidence="4" id="KW-1185">Reference proteome</keyword>
<evidence type="ECO:0000256" key="1">
    <source>
        <dbReference type="SAM" id="SignalP"/>
    </source>
</evidence>
<evidence type="ECO:0000259" key="2">
    <source>
        <dbReference type="Pfam" id="PF20597"/>
    </source>
</evidence>
<dbReference type="NCBIfam" id="TIGR04215">
    <property type="entry name" value="choice_anch_A"/>
    <property type="match status" value="1"/>
</dbReference>
<dbReference type="Proteomes" id="UP000014227">
    <property type="component" value="Chromosome I"/>
</dbReference>
<dbReference type="EMBL" id="HF951689">
    <property type="protein sequence ID" value="CCW35223.1"/>
    <property type="molecule type" value="Genomic_DNA"/>
</dbReference>
<dbReference type="RefSeq" id="WP_016482762.1">
    <property type="nucleotide sequence ID" value="NC_021487.1"/>
</dbReference>
<dbReference type="HOGENOM" id="CLU_1774089_0_0_0"/>
<proteinExistence type="predicted"/>
<sequence length="146" mass="14748">MLRKIALCVGTAAFCLCTHLLALAQTTTLDQALNYNLFLFSNGSLANTDVQGLAAIGGNLTVSSMGLGDSTYDSGKNSLVVAGNVSSSSSAINHGNGVIGGNLSGSLYDNDPNGHISSGVGNSTTALGIDFNAVKKQQHVATKPAC</sequence>
<name>S0EY30_CHTCT</name>
<evidence type="ECO:0000313" key="4">
    <source>
        <dbReference type="Proteomes" id="UP000014227"/>
    </source>
</evidence>
<dbReference type="KEGG" id="ccz:CCALI_01406"/>
<dbReference type="InParanoid" id="S0EY30"/>
<dbReference type="STRING" id="454171.CP488_02690"/>